<keyword evidence="1" id="KW-0812">Transmembrane</keyword>
<dbReference type="Gene3D" id="1.10.1760.20">
    <property type="match status" value="1"/>
</dbReference>
<evidence type="ECO:0008006" key="4">
    <source>
        <dbReference type="Google" id="ProtNLM"/>
    </source>
</evidence>
<reference evidence="3" key="1">
    <citation type="submission" date="2015-09" db="EMBL/GenBank/DDBJ databases">
        <authorList>
            <person name="Wibberg D."/>
        </authorList>
    </citation>
    <scope>NUCLEOTIDE SEQUENCE [LARGE SCALE GENOMIC DNA]</scope>
    <source>
        <strain evidence="3">SD1D</strain>
    </source>
</reference>
<dbReference type="Pfam" id="PF12822">
    <property type="entry name" value="ECF_trnsprt"/>
    <property type="match status" value="1"/>
</dbReference>
<dbReference type="EMBL" id="LN879430">
    <property type="protein sequence ID" value="CUH92097.1"/>
    <property type="molecule type" value="Genomic_DNA"/>
</dbReference>
<keyword evidence="1" id="KW-1133">Transmembrane helix</keyword>
<evidence type="ECO:0000313" key="3">
    <source>
        <dbReference type="Proteomes" id="UP000196053"/>
    </source>
</evidence>
<feature type="transmembrane region" description="Helical" evidence="1">
    <location>
        <begin position="118"/>
        <end position="137"/>
    </location>
</feature>
<dbReference type="NCBIfam" id="TIGR04518">
    <property type="entry name" value="ECF_S_folT_fam"/>
    <property type="match status" value="1"/>
</dbReference>
<gene>
    <name evidence="2" type="ORF">SD1D_0545</name>
</gene>
<feature type="transmembrane region" description="Helical" evidence="1">
    <location>
        <begin position="157"/>
        <end position="184"/>
    </location>
</feature>
<keyword evidence="3" id="KW-1185">Reference proteome</keyword>
<sequence>MRKILKSFKDSSKELKSVKCITITAMFGAISIVLNSFTTVMVTKFLKIGFFSFLPSRLVYFLFGPLVGGLFGAAMDILNFIVKPTGTFHPGFTFNALISGIIYGIFLYKKPVSITRILAANIVQMIIVSFILGSYWLTHLTGMTFLQLLPPRALKELIMLPFETFLFFLIIKGVEASGVLKLVYGK</sequence>
<dbReference type="Proteomes" id="UP000196053">
    <property type="component" value="Chromosome I"/>
</dbReference>
<dbReference type="AlphaFoldDB" id="A0A0K8J3N0"/>
<feature type="transmembrane region" description="Helical" evidence="1">
    <location>
        <begin position="20"/>
        <end position="46"/>
    </location>
</feature>
<dbReference type="OrthoDB" id="4624at2"/>
<evidence type="ECO:0000313" key="2">
    <source>
        <dbReference type="EMBL" id="CUH92097.1"/>
    </source>
</evidence>
<evidence type="ECO:0000256" key="1">
    <source>
        <dbReference type="SAM" id="Phobius"/>
    </source>
</evidence>
<dbReference type="GO" id="GO:0022857">
    <property type="term" value="F:transmembrane transporter activity"/>
    <property type="evidence" value="ECO:0007669"/>
    <property type="project" value="InterPro"/>
</dbReference>
<dbReference type="InterPro" id="IPR030949">
    <property type="entry name" value="ECF_S_folate_fam"/>
</dbReference>
<name>A0A0K8J3N0_9FIRM</name>
<protein>
    <recommendedName>
        <fullName evidence="4">Folate family ECF transporter S component</fullName>
    </recommendedName>
</protein>
<keyword evidence="1" id="KW-0472">Membrane</keyword>
<dbReference type="RefSeq" id="WP_058257497.1">
    <property type="nucleotide sequence ID" value="NZ_DUPS01000057.1"/>
</dbReference>
<dbReference type="InterPro" id="IPR024529">
    <property type="entry name" value="ECF_trnsprt_substrate-spec"/>
</dbReference>
<feature type="transmembrane region" description="Helical" evidence="1">
    <location>
        <begin position="88"/>
        <end position="106"/>
    </location>
</feature>
<organism evidence="2 3">
    <name type="scientific">Herbinix luporum</name>
    <dbReference type="NCBI Taxonomy" id="1679721"/>
    <lineage>
        <taxon>Bacteria</taxon>
        <taxon>Bacillati</taxon>
        <taxon>Bacillota</taxon>
        <taxon>Clostridia</taxon>
        <taxon>Lachnospirales</taxon>
        <taxon>Lachnospiraceae</taxon>
        <taxon>Herbinix</taxon>
    </lineage>
</organism>
<proteinExistence type="predicted"/>
<feature type="transmembrane region" description="Helical" evidence="1">
    <location>
        <begin position="58"/>
        <end position="82"/>
    </location>
</feature>
<dbReference type="KEGG" id="hsd:SD1D_0545"/>
<accession>A0A0K8J3N0</accession>